<organism evidence="5 6">
    <name type="scientific">Erythrobacter litoralis</name>
    <dbReference type="NCBI Taxonomy" id="39960"/>
    <lineage>
        <taxon>Bacteria</taxon>
        <taxon>Pseudomonadati</taxon>
        <taxon>Pseudomonadota</taxon>
        <taxon>Alphaproteobacteria</taxon>
        <taxon>Sphingomonadales</taxon>
        <taxon>Erythrobacteraceae</taxon>
        <taxon>Erythrobacter/Porphyrobacter group</taxon>
        <taxon>Erythrobacter</taxon>
    </lineage>
</organism>
<name>A0A074MMY4_9SPHN</name>
<proteinExistence type="predicted"/>
<dbReference type="InterPro" id="IPR036770">
    <property type="entry name" value="Ankyrin_rpt-contain_sf"/>
</dbReference>
<dbReference type="Pfam" id="PF00023">
    <property type="entry name" value="Ank"/>
    <property type="match status" value="1"/>
</dbReference>
<dbReference type="Proteomes" id="UP000027866">
    <property type="component" value="Unassembled WGS sequence"/>
</dbReference>
<dbReference type="PANTHER" id="PTHR24171">
    <property type="entry name" value="ANKYRIN REPEAT DOMAIN-CONTAINING PROTEIN 39-RELATED"/>
    <property type="match status" value="1"/>
</dbReference>
<dbReference type="SUPFAM" id="SSF48403">
    <property type="entry name" value="Ankyrin repeat"/>
    <property type="match status" value="1"/>
</dbReference>
<evidence type="ECO:0000313" key="5">
    <source>
        <dbReference type="EMBL" id="KEO93188.1"/>
    </source>
</evidence>
<feature type="repeat" description="ANK" evidence="3">
    <location>
        <begin position="92"/>
        <end position="124"/>
    </location>
</feature>
<keyword evidence="1" id="KW-0677">Repeat</keyword>
<dbReference type="GO" id="GO:0004842">
    <property type="term" value="F:ubiquitin-protein transferase activity"/>
    <property type="evidence" value="ECO:0007669"/>
    <property type="project" value="TreeGrafter"/>
</dbReference>
<dbReference type="PATRIC" id="fig|39960.10.peg.2688"/>
<dbReference type="AlphaFoldDB" id="A0A074MMY4"/>
<evidence type="ECO:0000313" key="6">
    <source>
        <dbReference type="Proteomes" id="UP000027866"/>
    </source>
</evidence>
<dbReference type="EMBL" id="JMIX01000006">
    <property type="protein sequence ID" value="KEO93188.1"/>
    <property type="molecule type" value="Genomic_DNA"/>
</dbReference>
<sequence length="232" mass="25087">MGKWQEMRKDKSVFAPVLRKLGSPALIARAALGALVIAGAGHAVVLAPPAAAQFYSEGYQFLKAVRDRDGDAVTEMLNEPGTTVINARDITTGETGLHIAAARRDVLWVKFLLQKGADPNIRDNKGLTPLQIAATLGEVDAVEELIKRGAQVDVSDSQGETPLIAAVHQRNVALVRRLLAQGANPDRNDNSGRSARDYMELQRGNSLMRAEFEAADEARKDEGTNQQYGPSF</sequence>
<feature type="repeat" description="ANK" evidence="3">
    <location>
        <begin position="125"/>
        <end position="157"/>
    </location>
</feature>
<dbReference type="PANTHER" id="PTHR24171:SF8">
    <property type="entry name" value="BRCA1-ASSOCIATED RING DOMAIN PROTEIN 1"/>
    <property type="match status" value="1"/>
</dbReference>
<dbReference type="KEGG" id="elq:Ga0102493_11439"/>
<evidence type="ECO:0000256" key="3">
    <source>
        <dbReference type="PROSITE-ProRule" id="PRU00023"/>
    </source>
</evidence>
<comment type="caution">
    <text evidence="5">The sequence shown here is derived from an EMBL/GenBank/DDBJ whole genome shotgun (WGS) entry which is preliminary data.</text>
</comment>
<keyword evidence="2 3" id="KW-0040">ANK repeat</keyword>
<accession>A0A074MMY4</accession>
<dbReference type="InterPro" id="IPR002110">
    <property type="entry name" value="Ankyrin_rpt"/>
</dbReference>
<dbReference type="SMART" id="SM00248">
    <property type="entry name" value="ANK"/>
    <property type="match status" value="3"/>
</dbReference>
<protein>
    <submittedName>
        <fullName evidence="5">Ankyrin</fullName>
    </submittedName>
</protein>
<evidence type="ECO:0000256" key="1">
    <source>
        <dbReference type="ARBA" id="ARBA00022737"/>
    </source>
</evidence>
<dbReference type="Pfam" id="PF12796">
    <property type="entry name" value="Ank_2"/>
    <property type="match status" value="1"/>
</dbReference>
<dbReference type="PROSITE" id="PS50297">
    <property type="entry name" value="ANK_REP_REGION"/>
    <property type="match status" value="3"/>
</dbReference>
<gene>
    <name evidence="5" type="ORF">EH32_10685</name>
</gene>
<feature type="repeat" description="ANK" evidence="3">
    <location>
        <begin position="158"/>
        <end position="190"/>
    </location>
</feature>
<dbReference type="GO" id="GO:0085020">
    <property type="term" value="P:protein K6-linked ubiquitination"/>
    <property type="evidence" value="ECO:0007669"/>
    <property type="project" value="TreeGrafter"/>
</dbReference>
<keyword evidence="6" id="KW-1185">Reference proteome</keyword>
<feature type="region of interest" description="Disordered" evidence="4">
    <location>
        <begin position="209"/>
        <end position="232"/>
    </location>
</feature>
<feature type="compositionally biased region" description="Basic and acidic residues" evidence="4">
    <location>
        <begin position="210"/>
        <end position="223"/>
    </location>
</feature>
<evidence type="ECO:0000256" key="2">
    <source>
        <dbReference type="ARBA" id="ARBA00023043"/>
    </source>
</evidence>
<reference evidence="5 6" key="1">
    <citation type="submission" date="2014-04" db="EMBL/GenBank/DDBJ databases">
        <title>A comprehensive comparison of genomes of Erythrobacter spp. Strains.</title>
        <authorList>
            <person name="Zheng Q."/>
        </authorList>
    </citation>
    <scope>NUCLEOTIDE SEQUENCE [LARGE SCALE GENOMIC DNA]</scope>
    <source>
        <strain evidence="5 6">DSM 8509</strain>
    </source>
</reference>
<dbReference type="Gene3D" id="1.25.40.20">
    <property type="entry name" value="Ankyrin repeat-containing domain"/>
    <property type="match status" value="1"/>
</dbReference>
<evidence type="ECO:0000256" key="4">
    <source>
        <dbReference type="SAM" id="MobiDB-lite"/>
    </source>
</evidence>
<dbReference type="PROSITE" id="PS50088">
    <property type="entry name" value="ANK_REPEAT"/>
    <property type="match status" value="3"/>
</dbReference>